<dbReference type="AlphaFoldDB" id="A0A9N7TZZ0"/>
<feature type="region of interest" description="Disordered" evidence="1">
    <location>
        <begin position="14"/>
        <end position="53"/>
    </location>
</feature>
<evidence type="ECO:0000256" key="1">
    <source>
        <dbReference type="SAM" id="MobiDB-lite"/>
    </source>
</evidence>
<sequence length="80" mass="8551">MFIFVVKPLGMCRGSGSSRSVALPRAAGGSVCGTGRSSSGGTSRRRRGRRGGDWTFSSAKRLFNANRSKIMDDWAVCFSS</sequence>
<proteinExistence type="predicted"/>
<evidence type="ECO:0000313" key="3">
    <source>
        <dbReference type="Proteomes" id="UP001153269"/>
    </source>
</evidence>
<protein>
    <submittedName>
        <fullName evidence="2">Uncharacterized protein</fullName>
    </submittedName>
</protein>
<keyword evidence="3" id="KW-1185">Reference proteome</keyword>
<name>A0A9N7TZZ0_PLEPL</name>
<feature type="compositionally biased region" description="Low complexity" evidence="1">
    <location>
        <begin position="33"/>
        <end position="42"/>
    </location>
</feature>
<accession>A0A9N7TZZ0</accession>
<dbReference type="EMBL" id="CADEAL010000570">
    <property type="protein sequence ID" value="CAB1422244.1"/>
    <property type="molecule type" value="Genomic_DNA"/>
</dbReference>
<reference evidence="2" key="1">
    <citation type="submission" date="2020-03" db="EMBL/GenBank/DDBJ databases">
        <authorList>
            <person name="Weist P."/>
        </authorList>
    </citation>
    <scope>NUCLEOTIDE SEQUENCE</scope>
</reference>
<comment type="caution">
    <text evidence="2">The sequence shown here is derived from an EMBL/GenBank/DDBJ whole genome shotgun (WGS) entry which is preliminary data.</text>
</comment>
<evidence type="ECO:0000313" key="2">
    <source>
        <dbReference type="EMBL" id="CAB1422244.1"/>
    </source>
</evidence>
<dbReference type="Proteomes" id="UP001153269">
    <property type="component" value="Unassembled WGS sequence"/>
</dbReference>
<organism evidence="2 3">
    <name type="scientific">Pleuronectes platessa</name>
    <name type="common">European plaice</name>
    <dbReference type="NCBI Taxonomy" id="8262"/>
    <lineage>
        <taxon>Eukaryota</taxon>
        <taxon>Metazoa</taxon>
        <taxon>Chordata</taxon>
        <taxon>Craniata</taxon>
        <taxon>Vertebrata</taxon>
        <taxon>Euteleostomi</taxon>
        <taxon>Actinopterygii</taxon>
        <taxon>Neopterygii</taxon>
        <taxon>Teleostei</taxon>
        <taxon>Neoteleostei</taxon>
        <taxon>Acanthomorphata</taxon>
        <taxon>Carangaria</taxon>
        <taxon>Pleuronectiformes</taxon>
        <taxon>Pleuronectoidei</taxon>
        <taxon>Pleuronectidae</taxon>
        <taxon>Pleuronectes</taxon>
    </lineage>
</organism>
<gene>
    <name evidence="2" type="ORF">PLEPLA_LOCUS10133</name>
</gene>